<comment type="caution">
    <text evidence="2">The sequence shown here is derived from an EMBL/GenBank/DDBJ whole genome shotgun (WGS) entry which is preliminary data.</text>
</comment>
<proteinExistence type="predicted"/>
<organism evidence="2">
    <name type="scientific">human gut metagenome</name>
    <dbReference type="NCBI Taxonomy" id="408170"/>
    <lineage>
        <taxon>unclassified sequences</taxon>
        <taxon>metagenomes</taxon>
        <taxon>organismal metagenomes</taxon>
    </lineage>
</organism>
<dbReference type="Gene3D" id="3.40.605.10">
    <property type="entry name" value="Aldehyde Dehydrogenase, Chain A, domain 1"/>
    <property type="match status" value="1"/>
</dbReference>
<reference evidence="2" key="1">
    <citation type="journal article" date="2013" name="Environ. Microbiol.">
        <title>Microbiota from the distal guts of lean and obese adolescents exhibit partial functional redundancy besides clear differences in community structure.</title>
        <authorList>
            <person name="Ferrer M."/>
            <person name="Ruiz A."/>
            <person name="Lanza F."/>
            <person name="Haange S.B."/>
            <person name="Oberbach A."/>
            <person name="Till H."/>
            <person name="Bargiela R."/>
            <person name="Campoy C."/>
            <person name="Segura M.T."/>
            <person name="Richter M."/>
            <person name="von Bergen M."/>
            <person name="Seifert J."/>
            <person name="Suarez A."/>
        </authorList>
    </citation>
    <scope>NUCLEOTIDE SEQUENCE</scope>
</reference>
<dbReference type="InterPro" id="IPR016162">
    <property type="entry name" value="Ald_DH_N"/>
</dbReference>
<protein>
    <submittedName>
        <fullName evidence="2">Succinate-semialdehyde dehydrogenase [NAD(P)+]</fullName>
    </submittedName>
</protein>
<dbReference type="Pfam" id="PF00171">
    <property type="entry name" value="Aldedh"/>
    <property type="match status" value="1"/>
</dbReference>
<gene>
    <name evidence="2" type="ORF">LEA_19667</name>
</gene>
<evidence type="ECO:0000259" key="1">
    <source>
        <dbReference type="Pfam" id="PF00171"/>
    </source>
</evidence>
<accession>K1SHI2</accession>
<evidence type="ECO:0000313" key="2">
    <source>
        <dbReference type="EMBL" id="EKC46821.1"/>
    </source>
</evidence>
<feature type="domain" description="Aldehyde dehydrogenase" evidence="1">
    <location>
        <begin position="6"/>
        <end position="160"/>
    </location>
</feature>
<dbReference type="EMBL" id="AJWY01013521">
    <property type="protein sequence ID" value="EKC46821.1"/>
    <property type="molecule type" value="Genomic_DNA"/>
</dbReference>
<dbReference type="GO" id="GO:0016491">
    <property type="term" value="F:oxidoreductase activity"/>
    <property type="evidence" value="ECO:0007669"/>
    <property type="project" value="InterPro"/>
</dbReference>
<dbReference type="AlphaFoldDB" id="K1SHI2"/>
<dbReference type="InterPro" id="IPR015590">
    <property type="entry name" value="Aldehyde_DH_dom"/>
</dbReference>
<sequence>MPSTNPVITGVGNAMMALKCRNAVIIAPHPSTAHSSMGAVNYMRQALKKLGAPEDLVQGIDADHASIEATQAMLAMCDVNIATGGAGMVKAVYSSGRPGMGVGPGNCQAIIDEDYDDMAGACSAIVQNRSFDLGIPCIGEQTAHVPAAREEEFKKAMVAAGSYLVED</sequence>
<dbReference type="SUPFAM" id="SSF53720">
    <property type="entry name" value="ALDH-like"/>
    <property type="match status" value="1"/>
</dbReference>
<name>K1SHI2_9ZZZZ</name>
<dbReference type="InterPro" id="IPR016161">
    <property type="entry name" value="Ald_DH/histidinol_DH"/>
</dbReference>
<feature type="non-terminal residue" evidence="2">
    <location>
        <position position="167"/>
    </location>
</feature>